<name>A0ABS9QCE3_9HYPH</name>
<dbReference type="EMBL" id="JAKREW010000005">
    <property type="protein sequence ID" value="MCG7505098.1"/>
    <property type="molecule type" value="Genomic_DNA"/>
</dbReference>
<protein>
    <submittedName>
        <fullName evidence="2">DUF2934 domain-containing protein</fullName>
    </submittedName>
</protein>
<reference evidence="2 3" key="1">
    <citation type="submission" date="2022-02" db="EMBL/GenBank/DDBJ databases">
        <title>Draft genome sequence of Mezorhizobium retamae strain IRAMC:0171 isolated from Retama raetam nodules.</title>
        <authorList>
            <person name="Bengaied R."/>
            <person name="Sbissi I."/>
            <person name="Huber K."/>
            <person name="Ghodbane F."/>
            <person name="Nouioui I."/>
            <person name="Tarhouni M."/>
            <person name="Gtari M."/>
        </authorList>
    </citation>
    <scope>NUCLEOTIDE SEQUENCE [LARGE SCALE GENOMIC DNA]</scope>
    <source>
        <strain evidence="2 3">IRAMC:0171</strain>
    </source>
</reference>
<dbReference type="Pfam" id="PF11154">
    <property type="entry name" value="DUF2934"/>
    <property type="match status" value="1"/>
</dbReference>
<feature type="compositionally biased region" description="Low complexity" evidence="1">
    <location>
        <begin position="172"/>
        <end position="183"/>
    </location>
</feature>
<proteinExistence type="predicted"/>
<keyword evidence="3" id="KW-1185">Reference proteome</keyword>
<feature type="compositionally biased region" description="Acidic residues" evidence="1">
    <location>
        <begin position="109"/>
        <end position="121"/>
    </location>
</feature>
<dbReference type="RefSeq" id="WP_239363676.1">
    <property type="nucleotide sequence ID" value="NZ_JAKREW010000005.1"/>
</dbReference>
<feature type="region of interest" description="Disordered" evidence="1">
    <location>
        <begin position="1"/>
        <end position="239"/>
    </location>
</feature>
<evidence type="ECO:0000313" key="3">
    <source>
        <dbReference type="Proteomes" id="UP001201701"/>
    </source>
</evidence>
<organism evidence="2 3">
    <name type="scientific">Mesorhizobium retamae</name>
    <dbReference type="NCBI Taxonomy" id="2912854"/>
    <lineage>
        <taxon>Bacteria</taxon>
        <taxon>Pseudomonadati</taxon>
        <taxon>Pseudomonadota</taxon>
        <taxon>Alphaproteobacteria</taxon>
        <taxon>Hyphomicrobiales</taxon>
        <taxon>Phyllobacteriaceae</taxon>
        <taxon>Mesorhizobium</taxon>
    </lineage>
</organism>
<feature type="compositionally biased region" description="Polar residues" evidence="1">
    <location>
        <begin position="95"/>
        <end position="106"/>
    </location>
</feature>
<sequence>MSDRIIQTASAPQPQAASSAEGSQLTAPSTDAGESGGEPGGTDLVKPGATDTRNERIRARAQKLWQEGGQLDGNQEDHWIQAEQDIDEEDRLAAETSTADNGTVASAETPDESSENAESVDELSIAEQRRPLEEFPPFDDPAFSPEPAQPPLGLSGSAEDSPNAGHSEFVQDADAAAAPAPQQEGVASGFQDGASAPAHRTPSGPATEKTAGAGSAIAERSKDAKEPGANPQPGTYVRR</sequence>
<dbReference type="Proteomes" id="UP001201701">
    <property type="component" value="Unassembled WGS sequence"/>
</dbReference>
<accession>A0ABS9QCE3</accession>
<evidence type="ECO:0000313" key="2">
    <source>
        <dbReference type="EMBL" id="MCG7505098.1"/>
    </source>
</evidence>
<evidence type="ECO:0000256" key="1">
    <source>
        <dbReference type="SAM" id="MobiDB-lite"/>
    </source>
</evidence>
<dbReference type="InterPro" id="IPR021327">
    <property type="entry name" value="DUF2934"/>
</dbReference>
<gene>
    <name evidence="2" type="ORF">L4923_08690</name>
</gene>
<feature type="compositionally biased region" description="Low complexity" evidence="1">
    <location>
        <begin position="9"/>
        <end position="20"/>
    </location>
</feature>
<comment type="caution">
    <text evidence="2">The sequence shown here is derived from an EMBL/GenBank/DDBJ whole genome shotgun (WGS) entry which is preliminary data.</text>
</comment>